<keyword evidence="4" id="KW-1185">Reference proteome</keyword>
<dbReference type="SUPFAM" id="SSF53448">
    <property type="entry name" value="Nucleotide-diphospho-sugar transferases"/>
    <property type="match status" value="2"/>
</dbReference>
<dbReference type="Pfam" id="PF00535">
    <property type="entry name" value="Glycos_transf_2"/>
    <property type="match status" value="2"/>
</dbReference>
<dbReference type="AlphaFoldDB" id="A0A261F080"/>
<reference evidence="3 4" key="1">
    <citation type="journal article" date="2017" name="BMC Genomics">
        <title>Comparative genomic and phylogenomic analyses of the Bifidobacteriaceae family.</title>
        <authorList>
            <person name="Lugli G.A."/>
            <person name="Milani C."/>
            <person name="Turroni F."/>
            <person name="Duranti S."/>
            <person name="Mancabelli L."/>
            <person name="Mangifesta M."/>
            <person name="Ferrario C."/>
            <person name="Modesto M."/>
            <person name="Mattarelli P."/>
            <person name="Jiri K."/>
            <person name="van Sinderen D."/>
            <person name="Ventura M."/>
        </authorList>
    </citation>
    <scope>NUCLEOTIDE SEQUENCE [LARGE SCALE GENOMIC DNA]</scope>
    <source>
        <strain evidence="3 4">DSM 24742</strain>
    </source>
</reference>
<gene>
    <name evidence="3" type="ORF">PSRA_0515</name>
</gene>
<organism evidence="3 4">
    <name type="scientific">Pseudoscardovia radai</name>
    <dbReference type="NCBI Taxonomy" id="987066"/>
    <lineage>
        <taxon>Bacteria</taxon>
        <taxon>Bacillati</taxon>
        <taxon>Actinomycetota</taxon>
        <taxon>Actinomycetes</taxon>
        <taxon>Bifidobacteriales</taxon>
        <taxon>Bifidobacteriaceae</taxon>
        <taxon>Pseudoscardovia</taxon>
    </lineage>
</organism>
<dbReference type="PANTHER" id="PTHR43179">
    <property type="entry name" value="RHAMNOSYLTRANSFERASE WBBL"/>
    <property type="match status" value="1"/>
</dbReference>
<keyword evidence="3" id="KW-0808">Transferase</keyword>
<dbReference type="InterPro" id="IPR001173">
    <property type="entry name" value="Glyco_trans_2-like"/>
</dbReference>
<dbReference type="InterPro" id="IPR025536">
    <property type="entry name" value="DUF4422"/>
</dbReference>
<comment type="caution">
    <text evidence="3">The sequence shown here is derived from an EMBL/GenBank/DDBJ whole genome shotgun (WGS) entry which is preliminary data.</text>
</comment>
<proteinExistence type="predicted"/>
<dbReference type="EMBL" id="MWWR01000004">
    <property type="protein sequence ID" value="OZG52326.1"/>
    <property type="molecule type" value="Genomic_DNA"/>
</dbReference>
<accession>A0A261F080</accession>
<dbReference type="OrthoDB" id="9788101at2"/>
<evidence type="ECO:0000259" key="2">
    <source>
        <dbReference type="Pfam" id="PF14393"/>
    </source>
</evidence>
<evidence type="ECO:0000313" key="4">
    <source>
        <dbReference type="Proteomes" id="UP000216725"/>
    </source>
</evidence>
<dbReference type="PANTHER" id="PTHR43179:SF7">
    <property type="entry name" value="RHAMNOSYLTRANSFERASE WBBL"/>
    <property type="match status" value="1"/>
</dbReference>
<dbReference type="Pfam" id="PF14393">
    <property type="entry name" value="DUF4422"/>
    <property type="match status" value="1"/>
</dbReference>
<dbReference type="InterPro" id="IPR029044">
    <property type="entry name" value="Nucleotide-diphossugar_trans"/>
</dbReference>
<feature type="domain" description="Glycosyltransferase 2-like" evidence="1">
    <location>
        <begin position="848"/>
        <end position="1029"/>
    </location>
</feature>
<name>A0A261F080_9BIFI</name>
<dbReference type="RefSeq" id="WP_158216295.1">
    <property type="nucleotide sequence ID" value="NZ_MWWR01000004.1"/>
</dbReference>
<dbReference type="CDD" id="cd04186">
    <property type="entry name" value="GT_2_like_c"/>
    <property type="match status" value="1"/>
</dbReference>
<evidence type="ECO:0000259" key="1">
    <source>
        <dbReference type="Pfam" id="PF00535"/>
    </source>
</evidence>
<dbReference type="CDD" id="cd04184">
    <property type="entry name" value="GT2_RfbC_Mx_like"/>
    <property type="match status" value="1"/>
</dbReference>
<dbReference type="Proteomes" id="UP000216725">
    <property type="component" value="Unassembled WGS sequence"/>
</dbReference>
<dbReference type="Gene3D" id="3.90.550.10">
    <property type="entry name" value="Spore Coat Polysaccharide Biosynthesis Protein SpsA, Chain A"/>
    <property type="match status" value="2"/>
</dbReference>
<feature type="domain" description="DUF4422" evidence="2">
    <location>
        <begin position="25"/>
        <end position="228"/>
    </location>
</feature>
<sequence>MSENLTVLVPIHDPKVSADIGGRPLRPIVSGAASAGDIPVYTEPPLRDDEGDSISNRYATYGDLTARYWAWKNPEAYGSPEFVGFVPTGLTFAKGEGNGAAASASHLRQILQRVPVIAGTMSATPESRNVHDTYSYRNGRNELDLDVCLDIIKVDYPEMFKAADAYMAGNAMFADGAFIMRRDIFDQYCSYLFDVLAKHDRLVDTSHYVTEQMAVPRFLEDYLTGMFFKYLQYKSKENKGNVAGAGSTDGNLIELLPLTHASRGLDTLKARVVRKYRAREAARHPELQPHDFEYIGLDHMAANKRNSYAVITRFSDAEHHLPDDVAFHATAVNEADRQPTPVRIVGTSAGPVLVTPLTPFAKTVTVDALHDGATIASAHFVLTPDSVAEQSRQHLEANDSIAQGIIHCDDGFTAGDIRVHLESVVEDKPNATNIVTGHVSIPLVDGHGAHDHLEVVALDGEGNRFDFGPDGNATLRDWVCMGDRVAESPVAAGLKIRTVTFSVRVAPGSAAIIWAHFPQQPANNGFEAFDEETLDKIVKAWNKRTQPAYTDDDYDTWFRLVHKVRDTELVYQRQAHFATEPTFSVIVPVYRTPIEYFRAMVDSVMAQSYAKWELLLVDASPDDERLEKVIVEYCGRDERIKRVPIEKNEGITLNTNAGIRAASGDFLCFLDHDDFIEPDTLYRYARAVNEHPDTDLIYCDEDKYVCDGEFADKPGFREPSFKTGWNPDSLLAQNYLCHFMAVRASVLATLELPGREFDGSQDWNMAWRIGEKARHVHHEPHVLYHWRSHLNSTASNRNQKNYALEAGRLAIKGHLERAGVKGEPVVSRRAGEGYFHIKYDLGNRPLVSIIIPNKDAVTVLHRCITTLLRVSSYQNYEIVIVENNSTEKETFEYYEWVQKLDPRIRVARATDVHGFNFSKIVNFGVAYARGDYLLLLNNDTQPITRDWIEELLGPCMQRPDVGVVGARLLYPDETIQHVGVTFGIDGPMHVFQHMPRTYNGNLQSAVLDRDMAAVTGACLMTRRDVFEAVGGFDEQLPDNYNDVDFCLKVGKRGQYVLFNPEAALYHYESVSRGVTTSGEKELRFRADRGLFMQRWPETFMQSKAPWGNPNFAFTHGMYEVIDYEQPHPDMW</sequence>
<protein>
    <submittedName>
        <fullName evidence="3">Glycosyl transferase family 2</fullName>
    </submittedName>
</protein>
<feature type="domain" description="Glycosyltransferase 2-like" evidence="1">
    <location>
        <begin position="584"/>
        <end position="747"/>
    </location>
</feature>
<evidence type="ECO:0000313" key="3">
    <source>
        <dbReference type="EMBL" id="OZG52326.1"/>
    </source>
</evidence>
<dbReference type="GO" id="GO:0016757">
    <property type="term" value="F:glycosyltransferase activity"/>
    <property type="evidence" value="ECO:0007669"/>
    <property type="project" value="UniProtKB-KW"/>
</dbReference>